<keyword evidence="5" id="KW-0479">Metal-binding</keyword>
<evidence type="ECO:0000256" key="1">
    <source>
        <dbReference type="ARBA" id="ARBA00004997"/>
    </source>
</evidence>
<evidence type="ECO:0000256" key="2">
    <source>
        <dbReference type="ARBA" id="ARBA00008663"/>
    </source>
</evidence>
<dbReference type="InParanoid" id="F1Z9N1"/>
<dbReference type="InterPro" id="IPR001697">
    <property type="entry name" value="Pyr_Knase"/>
</dbReference>
<dbReference type="eggNOG" id="COG0469">
    <property type="taxonomic scope" value="Bacteria"/>
</dbReference>
<dbReference type="Gene3D" id="3.20.20.60">
    <property type="entry name" value="Phosphoenolpyruvate-binding domains"/>
    <property type="match status" value="1"/>
</dbReference>
<evidence type="ECO:0000313" key="15">
    <source>
        <dbReference type="Proteomes" id="UP000004728"/>
    </source>
</evidence>
<feature type="domain" description="Pyruvate kinase barrel" evidence="13">
    <location>
        <begin position="140"/>
        <end position="458"/>
    </location>
</feature>
<dbReference type="Gene3D" id="2.40.33.10">
    <property type="entry name" value="PK beta-barrel domain-like"/>
    <property type="match status" value="1"/>
</dbReference>
<organism evidence="14 15">
    <name type="scientific">Novosphingobium nitrogenifigens DSM 19370</name>
    <dbReference type="NCBI Taxonomy" id="983920"/>
    <lineage>
        <taxon>Bacteria</taxon>
        <taxon>Pseudomonadati</taxon>
        <taxon>Pseudomonadota</taxon>
        <taxon>Alphaproteobacteria</taxon>
        <taxon>Sphingomonadales</taxon>
        <taxon>Sphingomonadaceae</taxon>
        <taxon>Novosphingobium</taxon>
    </lineage>
</organism>
<evidence type="ECO:0000256" key="5">
    <source>
        <dbReference type="ARBA" id="ARBA00022723"/>
    </source>
</evidence>
<proteinExistence type="inferred from homology"/>
<dbReference type="GO" id="GO:0016301">
    <property type="term" value="F:kinase activity"/>
    <property type="evidence" value="ECO:0007669"/>
    <property type="project" value="UniProtKB-KW"/>
</dbReference>
<evidence type="ECO:0000256" key="10">
    <source>
        <dbReference type="ARBA" id="ARBA00023152"/>
    </source>
</evidence>
<dbReference type="InterPro" id="IPR015813">
    <property type="entry name" value="Pyrv/PenolPyrv_kinase-like_dom"/>
</dbReference>
<comment type="pathway">
    <text evidence="1 12">Carbohydrate degradation; glycolysis; pyruvate from D-glyceraldehyde 3-phosphate: step 5/5.</text>
</comment>
<keyword evidence="10 12" id="KW-0324">Glycolysis</keyword>
<dbReference type="HOGENOM" id="CLU_015439_6_1_5"/>
<comment type="caution">
    <text evidence="14">The sequence shown here is derived from an EMBL/GenBank/DDBJ whole genome shotgun (WGS) entry which is preliminary data.</text>
</comment>
<evidence type="ECO:0000256" key="8">
    <source>
        <dbReference type="ARBA" id="ARBA00022840"/>
    </source>
</evidence>
<accession>F1Z9N1</accession>
<evidence type="ECO:0000256" key="3">
    <source>
        <dbReference type="ARBA" id="ARBA00012142"/>
    </source>
</evidence>
<evidence type="ECO:0000313" key="14">
    <source>
        <dbReference type="EMBL" id="EGD58711.1"/>
    </source>
</evidence>
<dbReference type="InterPro" id="IPR015806">
    <property type="entry name" value="Pyrv_Knase_insert_dom_sf"/>
</dbReference>
<dbReference type="Proteomes" id="UP000004728">
    <property type="component" value="Unassembled WGS sequence"/>
</dbReference>
<keyword evidence="6" id="KW-0547">Nucleotide-binding</keyword>
<dbReference type="UniPathway" id="UPA00109">
    <property type="reaction ID" value="UER00188"/>
</dbReference>
<dbReference type="InterPro" id="IPR015793">
    <property type="entry name" value="Pyrv_Knase_brl"/>
</dbReference>
<keyword evidence="8" id="KW-0067">ATP-binding</keyword>
<dbReference type="EC" id="2.7.1.40" evidence="3 12"/>
<evidence type="ECO:0000256" key="4">
    <source>
        <dbReference type="ARBA" id="ARBA00022679"/>
    </source>
</evidence>
<comment type="catalytic activity">
    <reaction evidence="12">
        <text>pyruvate + ATP = phosphoenolpyruvate + ADP + H(+)</text>
        <dbReference type="Rhea" id="RHEA:18157"/>
        <dbReference type="ChEBI" id="CHEBI:15361"/>
        <dbReference type="ChEBI" id="CHEBI:15378"/>
        <dbReference type="ChEBI" id="CHEBI:30616"/>
        <dbReference type="ChEBI" id="CHEBI:58702"/>
        <dbReference type="ChEBI" id="CHEBI:456216"/>
        <dbReference type="EC" id="2.7.1.40"/>
    </reaction>
</comment>
<dbReference type="EMBL" id="AEWJ01000041">
    <property type="protein sequence ID" value="EGD58711.1"/>
    <property type="molecule type" value="Genomic_DNA"/>
</dbReference>
<dbReference type="STRING" id="983920.Y88_0768"/>
<evidence type="ECO:0000256" key="7">
    <source>
        <dbReference type="ARBA" id="ARBA00022777"/>
    </source>
</evidence>
<evidence type="ECO:0000256" key="9">
    <source>
        <dbReference type="ARBA" id="ARBA00022842"/>
    </source>
</evidence>
<keyword evidence="7 12" id="KW-0418">Kinase</keyword>
<dbReference type="OrthoDB" id="9812123at2"/>
<protein>
    <recommendedName>
        <fullName evidence="3 12">Pyruvate kinase</fullName>
        <ecNumber evidence="3 12">2.7.1.40</ecNumber>
    </recommendedName>
</protein>
<dbReference type="GO" id="GO:0005524">
    <property type="term" value="F:ATP binding"/>
    <property type="evidence" value="ECO:0007669"/>
    <property type="project" value="UniProtKB-KW"/>
</dbReference>
<dbReference type="GO" id="GO:0030955">
    <property type="term" value="F:potassium ion binding"/>
    <property type="evidence" value="ECO:0007669"/>
    <property type="project" value="InterPro"/>
</dbReference>
<sequence length="495" mass="54464">MSDPTTLLTQIDALIDNVERDSHAILARWEPWDIRPDFKASAENLAAYLALRRHDLRELQRALMPLGLSSLGRLESRVMPALRAVRHALAVLAGDQDEGAVTAATFFEGEERLETRAQALFGAVHHNRLAAMMVTCPSEAAEEPDFFAHLNERGIEALRINCAHDTPERWAAMITNARSAQTDERPPFAIFMDLAGPKLRTGEIRARGKTTRLHDGDLIAVVAPDAIETKVPATPWGKVDFTIACTLPEAIAAARAGERLLIDDGRIACTILDADGATLIARVDRTRAKGMKPKPEKGINLPDTDLSIPALTPADREALPFVAAHADGIDYSFVQTAEDVATLQAELAHLRPDDWNTIALVLKIETARAVQHLPDIIVRAAARQPIAVMIARGDLAIEIGFARLAEMQEEILWIAEAAQVPVIWATQVMEHLVKEGMPNRGELTDAAMAARAECVMLNKGPFLLEALDWLDVLLARMEDHVHKKTPQLRRLRSWG</sequence>
<keyword evidence="11 14" id="KW-0670">Pyruvate</keyword>
<reference evidence="14 15" key="1">
    <citation type="journal article" date="2012" name="J. Bacteriol.">
        <title>Draft Genome Sequence of Novosphingobium nitrogenifigens Y88T.</title>
        <authorList>
            <person name="Strabala T.J."/>
            <person name="Macdonald L."/>
            <person name="Liu V."/>
            <person name="Smit A.M."/>
        </authorList>
    </citation>
    <scope>NUCLEOTIDE SEQUENCE [LARGE SCALE GENOMIC DNA]</scope>
    <source>
        <strain evidence="14 15">DSM 19370</strain>
    </source>
</reference>
<evidence type="ECO:0000256" key="11">
    <source>
        <dbReference type="ARBA" id="ARBA00023317"/>
    </source>
</evidence>
<dbReference type="PANTHER" id="PTHR11817">
    <property type="entry name" value="PYRUVATE KINASE"/>
    <property type="match status" value="1"/>
</dbReference>
<dbReference type="AlphaFoldDB" id="F1Z9N1"/>
<dbReference type="InterPro" id="IPR040442">
    <property type="entry name" value="Pyrv_kinase-like_dom_sf"/>
</dbReference>
<keyword evidence="15" id="KW-1185">Reference proteome</keyword>
<dbReference type="GO" id="GO:0000287">
    <property type="term" value="F:magnesium ion binding"/>
    <property type="evidence" value="ECO:0007669"/>
    <property type="project" value="InterPro"/>
</dbReference>
<keyword evidence="9 12" id="KW-0460">Magnesium</keyword>
<evidence type="ECO:0000256" key="6">
    <source>
        <dbReference type="ARBA" id="ARBA00022741"/>
    </source>
</evidence>
<evidence type="ECO:0000259" key="13">
    <source>
        <dbReference type="Pfam" id="PF00224"/>
    </source>
</evidence>
<dbReference type="PRINTS" id="PR01050">
    <property type="entry name" value="PYRUVTKNASE"/>
</dbReference>
<keyword evidence="4 12" id="KW-0808">Transferase</keyword>
<dbReference type="SUPFAM" id="SSF51621">
    <property type="entry name" value="Phosphoenolpyruvate/pyruvate domain"/>
    <property type="match status" value="1"/>
</dbReference>
<name>F1Z9N1_9SPHN</name>
<dbReference type="InterPro" id="IPR011037">
    <property type="entry name" value="Pyrv_Knase-like_insert_dom_sf"/>
</dbReference>
<gene>
    <name evidence="14" type="ORF">Y88_0768</name>
</gene>
<dbReference type="GO" id="GO:0004743">
    <property type="term" value="F:pyruvate kinase activity"/>
    <property type="evidence" value="ECO:0007669"/>
    <property type="project" value="UniProtKB-EC"/>
</dbReference>
<dbReference type="SUPFAM" id="SSF50800">
    <property type="entry name" value="PK beta-barrel domain-like"/>
    <property type="match status" value="1"/>
</dbReference>
<dbReference type="Pfam" id="PF00224">
    <property type="entry name" value="PK"/>
    <property type="match status" value="1"/>
</dbReference>
<comment type="similarity">
    <text evidence="2 12">Belongs to the pyruvate kinase family.</text>
</comment>
<dbReference type="RefSeq" id="WP_008066339.1">
    <property type="nucleotide sequence ID" value="NZ_AQWK01000002.1"/>
</dbReference>
<evidence type="ECO:0000256" key="12">
    <source>
        <dbReference type="RuleBase" id="RU000504"/>
    </source>
</evidence>